<feature type="transmembrane region" description="Helical" evidence="1">
    <location>
        <begin position="240"/>
        <end position="260"/>
    </location>
</feature>
<evidence type="ECO:0000313" key="2">
    <source>
        <dbReference type="EMBL" id="SER94351.1"/>
    </source>
</evidence>
<keyword evidence="1" id="KW-0472">Membrane</keyword>
<name>A0A1H9TB19_BUTFI</name>
<feature type="transmembrane region" description="Helical" evidence="1">
    <location>
        <begin position="378"/>
        <end position="401"/>
    </location>
</feature>
<feature type="transmembrane region" description="Helical" evidence="1">
    <location>
        <begin position="153"/>
        <end position="175"/>
    </location>
</feature>
<keyword evidence="1" id="KW-1133">Transmembrane helix</keyword>
<dbReference type="AlphaFoldDB" id="A0A1H9TB19"/>
<evidence type="ECO:0000313" key="3">
    <source>
        <dbReference type="Proteomes" id="UP000182584"/>
    </source>
</evidence>
<gene>
    <name evidence="2" type="ORF">SAMN04487884_11454</name>
</gene>
<accession>A0A1H9TB19</accession>
<reference evidence="2 3" key="1">
    <citation type="submission" date="2016-10" db="EMBL/GenBank/DDBJ databases">
        <authorList>
            <person name="de Groot N.N."/>
        </authorList>
    </citation>
    <scope>NUCLEOTIDE SEQUENCE [LARGE SCALE GENOMIC DNA]</scope>
    <source>
        <strain evidence="2 3">AR40</strain>
    </source>
</reference>
<feature type="transmembrane region" description="Helical" evidence="1">
    <location>
        <begin position="213"/>
        <end position="234"/>
    </location>
</feature>
<organism evidence="2 3">
    <name type="scientific">Butyrivibrio fibrisolvens</name>
    <dbReference type="NCBI Taxonomy" id="831"/>
    <lineage>
        <taxon>Bacteria</taxon>
        <taxon>Bacillati</taxon>
        <taxon>Bacillota</taxon>
        <taxon>Clostridia</taxon>
        <taxon>Lachnospirales</taxon>
        <taxon>Lachnospiraceae</taxon>
        <taxon>Butyrivibrio</taxon>
    </lineage>
</organism>
<proteinExistence type="predicted"/>
<sequence>MGTIYTLIMLILWLILIPTLIGIIPACILPERRRSWAVTFIAGYLMSMAVFELVAIPCMLLITYSAFSMCVKIYAGLEIGLAVIGFIIGIILINKKKQEDLASGELNSITYRGIKHRLEAVFPGEQHVLAEDYMDPRGDVYGRRVRYSFEGKVLWALFGLLLLVQLYMTFFYASFDGDDAYYVVESVLAVQTDTMNTILPYTGGSTTLEVRHALAVITMWIAFIAKVSGVHATILAHTLLPMFLIPFTYLIYIEIGRMLFRKDPNKLPMFMIIMAVFQLFGHTSISTSETFFLTRTWQGKSMLANIAIPLILWLFLWIGEDLERESRQKLSVSKRLSPWILMILVNMASGIYSSMGVMLGTILIGACSLILMIRYKKVSIVAMGAVTCIPNVLYLLVYLALG</sequence>
<feature type="transmembrane region" description="Helical" evidence="1">
    <location>
        <begin position="41"/>
        <end position="67"/>
    </location>
</feature>
<feature type="transmembrane region" description="Helical" evidence="1">
    <location>
        <begin position="267"/>
        <end position="285"/>
    </location>
</feature>
<feature type="transmembrane region" description="Helical" evidence="1">
    <location>
        <begin position="339"/>
        <end position="372"/>
    </location>
</feature>
<dbReference type="OrthoDB" id="1827913at2"/>
<evidence type="ECO:0000256" key="1">
    <source>
        <dbReference type="SAM" id="Phobius"/>
    </source>
</evidence>
<dbReference type="Pfam" id="PF19554">
    <property type="entry name" value="DUF6077"/>
    <property type="match status" value="1"/>
</dbReference>
<dbReference type="InterPro" id="IPR045723">
    <property type="entry name" value="DUF6077"/>
</dbReference>
<dbReference type="RefSeq" id="WP_074756520.1">
    <property type="nucleotide sequence ID" value="NZ_FOGJ01000014.1"/>
</dbReference>
<dbReference type="Proteomes" id="UP000182584">
    <property type="component" value="Unassembled WGS sequence"/>
</dbReference>
<dbReference type="EMBL" id="FOGJ01000014">
    <property type="protein sequence ID" value="SER94351.1"/>
    <property type="molecule type" value="Genomic_DNA"/>
</dbReference>
<dbReference type="eggNOG" id="ENOG5030TSQ">
    <property type="taxonomic scope" value="Bacteria"/>
</dbReference>
<feature type="transmembrane region" description="Helical" evidence="1">
    <location>
        <begin position="6"/>
        <end position="29"/>
    </location>
</feature>
<keyword evidence="1" id="KW-0812">Transmembrane</keyword>
<feature type="transmembrane region" description="Helical" evidence="1">
    <location>
        <begin position="73"/>
        <end position="93"/>
    </location>
</feature>
<protein>
    <submittedName>
        <fullName evidence="2">Uncharacterized protein</fullName>
    </submittedName>
</protein>
<feature type="transmembrane region" description="Helical" evidence="1">
    <location>
        <begin position="297"/>
        <end position="318"/>
    </location>
</feature>